<reference evidence="2" key="1">
    <citation type="journal article" date="2019" name="Int. J. Syst. Evol. Microbiol.">
        <title>The Global Catalogue of Microorganisms (GCM) 10K type strain sequencing project: providing services to taxonomists for standard genome sequencing and annotation.</title>
        <authorList>
            <consortium name="The Broad Institute Genomics Platform"/>
            <consortium name="The Broad Institute Genome Sequencing Center for Infectious Disease"/>
            <person name="Wu L."/>
            <person name="Ma J."/>
        </authorList>
    </citation>
    <scope>NUCLEOTIDE SEQUENCE [LARGE SCALE GENOMIC DNA]</scope>
    <source>
        <strain evidence="2">KACC 12633</strain>
    </source>
</reference>
<comment type="caution">
    <text evidence="1">The sequence shown here is derived from an EMBL/GenBank/DDBJ whole genome shotgun (WGS) entry which is preliminary data.</text>
</comment>
<dbReference type="EMBL" id="JBHSML010000012">
    <property type="protein sequence ID" value="MFC5517678.1"/>
    <property type="molecule type" value="Genomic_DNA"/>
</dbReference>
<keyword evidence="2" id="KW-1185">Reference proteome</keyword>
<proteinExistence type="predicted"/>
<dbReference type="PROSITE" id="PS51257">
    <property type="entry name" value="PROKAR_LIPOPROTEIN"/>
    <property type="match status" value="1"/>
</dbReference>
<name>A0ABW0PZ75_9HYPH</name>
<sequence length="82" mass="8114">MLKVIVAIVAIGALSGCTTTERDLAVGTGAGAVIGGIAGGGRGAVIGAGAGALGGVLVRNLRNGDCQYRDRNGNIYTARCRR</sequence>
<evidence type="ECO:0008006" key="3">
    <source>
        <dbReference type="Google" id="ProtNLM"/>
    </source>
</evidence>
<evidence type="ECO:0000313" key="1">
    <source>
        <dbReference type="EMBL" id="MFC5517678.1"/>
    </source>
</evidence>
<accession>A0ABW0PZ75</accession>
<dbReference type="RefSeq" id="WP_266345076.1">
    <property type="nucleotide sequence ID" value="NZ_JAPKNH010000007.1"/>
</dbReference>
<dbReference type="Proteomes" id="UP001596150">
    <property type="component" value="Unassembled WGS sequence"/>
</dbReference>
<protein>
    <recommendedName>
        <fullName evidence="3">YMGG-like Gly-zipper domain-containing protein</fullName>
    </recommendedName>
</protein>
<gene>
    <name evidence="1" type="ORF">ACFPP9_18010</name>
</gene>
<evidence type="ECO:0000313" key="2">
    <source>
        <dbReference type="Proteomes" id="UP001596150"/>
    </source>
</evidence>
<organism evidence="1 2">
    <name type="scientific">Kaistia terrae</name>
    <dbReference type="NCBI Taxonomy" id="537017"/>
    <lineage>
        <taxon>Bacteria</taxon>
        <taxon>Pseudomonadati</taxon>
        <taxon>Pseudomonadota</taxon>
        <taxon>Alphaproteobacteria</taxon>
        <taxon>Hyphomicrobiales</taxon>
        <taxon>Kaistiaceae</taxon>
        <taxon>Kaistia</taxon>
    </lineage>
</organism>